<dbReference type="EMBL" id="MVHP01000001">
    <property type="protein sequence ID" value="ORA69110.1"/>
    <property type="molecule type" value="Genomic_DNA"/>
</dbReference>
<keyword evidence="2" id="KW-1133">Transmembrane helix</keyword>
<sequence>MADDGKPEGRSRDDETTTPPSDKGDAQPLPKVEHTTRRLLRVPRSAWWVLAAAGVLLLVFGLLRPQFFTRPPAGAPYQVPPERHFAKTFGALGHADGVWLTSDNPSATFNVTLPVDVGRSKDRIRLAGTAQIAEDSTVFLQVLMDGQQVFERELPSGNRVLDQVVEIPPAIAADGELRVTTRFRGILSHPRCSPEQAAGAIINLNQHSVIEAELAQPLHTVRDVAAALDHHVTVLVADAAPEWFATATALGVALIRAGHEVQYVSEIAEDAGPSVIMLGPPESLADKTGWTPAGNGQDEIIRVGTVGATPRLAVVTPEPELASRFLTTPVLVTADGVADLSEAIGTTRLDGDQVALEALGTDMSEITLTENRSWRADYSLADMPGGRIPRALRVEMRLPATPPDLSWILTTNLNGQMVDSRRLTAEPAVVPLPQQAHLMDNQLTMTVQRDRDLGGCDVRVTPYPMQLLPGSSLQLGDDPGAGFTALARPLTGDAEVRVVPGADPVVLLNAIVGVVAEFSPWGRFPDIRPDPGTPLDRPFILVGGPLRSSLLQFEDSGLIAGTGPVLDLTPFQDGLVVQCAGGLPGVVVSVIGDPGRPVLGSFGRECAQVITPAGSFAVVGGGEVLVATPVRKASG</sequence>
<evidence type="ECO:0000313" key="4">
    <source>
        <dbReference type="Proteomes" id="UP000192772"/>
    </source>
</evidence>
<evidence type="ECO:0000256" key="2">
    <source>
        <dbReference type="SAM" id="Phobius"/>
    </source>
</evidence>
<dbReference type="STRING" id="81858.BST23_00095"/>
<comment type="caution">
    <text evidence="3">The sequence shown here is derived from an EMBL/GenBank/DDBJ whole genome shotgun (WGS) entry which is preliminary data.</text>
</comment>
<evidence type="ECO:0000313" key="3">
    <source>
        <dbReference type="EMBL" id="ORA69110.1"/>
    </source>
</evidence>
<organism evidence="3 4">
    <name type="scientific">Mycolicibacterium elephantis</name>
    <dbReference type="NCBI Taxonomy" id="81858"/>
    <lineage>
        <taxon>Bacteria</taxon>
        <taxon>Bacillati</taxon>
        <taxon>Actinomycetota</taxon>
        <taxon>Actinomycetes</taxon>
        <taxon>Mycobacteriales</taxon>
        <taxon>Mycobacteriaceae</taxon>
        <taxon>Mycolicibacterium</taxon>
    </lineage>
</organism>
<keyword evidence="2" id="KW-0472">Membrane</keyword>
<evidence type="ECO:0000256" key="1">
    <source>
        <dbReference type="SAM" id="MobiDB-lite"/>
    </source>
</evidence>
<gene>
    <name evidence="3" type="ORF">BST23_00095</name>
</gene>
<feature type="region of interest" description="Disordered" evidence="1">
    <location>
        <begin position="1"/>
        <end position="32"/>
    </location>
</feature>
<proteinExistence type="predicted"/>
<protein>
    <submittedName>
        <fullName evidence="3">Uncharacterized protein</fullName>
    </submittedName>
</protein>
<dbReference type="OrthoDB" id="7622721at2"/>
<name>A0A1X0DBF9_9MYCO</name>
<accession>A0A1X0DBF9</accession>
<keyword evidence="2" id="KW-0812">Transmembrane</keyword>
<dbReference type="RefSeq" id="WP_083042195.1">
    <property type="nucleotide sequence ID" value="NZ_MVHP01000001.1"/>
</dbReference>
<reference evidence="3 4" key="1">
    <citation type="submission" date="2017-02" db="EMBL/GenBank/DDBJ databases">
        <title>The new phylogeny of genus Mycobacterium.</title>
        <authorList>
            <person name="Tortoli E."/>
            <person name="Trovato A."/>
            <person name="Cirillo D.M."/>
        </authorList>
    </citation>
    <scope>NUCLEOTIDE SEQUENCE [LARGE SCALE GENOMIC DNA]</scope>
    <source>
        <strain evidence="3 4">FI-09383</strain>
    </source>
</reference>
<dbReference type="Proteomes" id="UP000192772">
    <property type="component" value="Unassembled WGS sequence"/>
</dbReference>
<dbReference type="AlphaFoldDB" id="A0A1X0DBF9"/>
<feature type="transmembrane region" description="Helical" evidence="2">
    <location>
        <begin position="46"/>
        <end position="63"/>
    </location>
</feature>
<feature type="compositionally biased region" description="Basic and acidic residues" evidence="1">
    <location>
        <begin position="1"/>
        <end position="15"/>
    </location>
</feature>